<keyword evidence="2" id="KW-0812">Transmembrane</keyword>
<sequence>MTHAVTTPRRSRWIALLAVTGAVAGGAYAAARKVRTRQSVPPAAAPTDPPEHAGSPSADPPPAVTPSADEPLTTGSSTANQSTVDGQALRSLVPMAVGGAVAVALALAVAVAARPSDPGRTATPQHPPAPRQPAAAPQPSSALPQAATAAQPVGLSTAGGGCVTGPDRPVLDTVHPTLSASFTGVPAEQYVQPTFQLRRATDAGDPNGTLPGEPVAAGRTATLDLRRHLTLAHGVTYCWRVRGIPDLNPGDDAGWSSWCEFTVAATAPDALDLDDGRTYTAALPTATWQAILRVLGPVSVSANGDRSVHAPIEDAVRRAAPGAARTPVTMTGSRWKLIANDLAGLTSSGDGSTWDLVDLLSTALGGPPRLTMGFPRRT</sequence>
<keyword evidence="2" id="KW-1133">Transmembrane helix</keyword>
<evidence type="ECO:0000313" key="4">
    <source>
        <dbReference type="Proteomes" id="UP001595912"/>
    </source>
</evidence>
<feature type="compositionally biased region" description="Low complexity" evidence="1">
    <location>
        <begin position="132"/>
        <end position="152"/>
    </location>
</feature>
<gene>
    <name evidence="3" type="ORF">ACFPIJ_46030</name>
</gene>
<proteinExistence type="predicted"/>
<feature type="region of interest" description="Disordered" evidence="1">
    <location>
        <begin position="35"/>
        <end position="83"/>
    </location>
</feature>
<evidence type="ECO:0000256" key="1">
    <source>
        <dbReference type="SAM" id="MobiDB-lite"/>
    </source>
</evidence>
<dbReference type="EMBL" id="JBHSIU010000068">
    <property type="protein sequence ID" value="MFC5005182.1"/>
    <property type="molecule type" value="Genomic_DNA"/>
</dbReference>
<protein>
    <submittedName>
        <fullName evidence="3">Uncharacterized protein</fullName>
    </submittedName>
</protein>
<evidence type="ECO:0000313" key="3">
    <source>
        <dbReference type="EMBL" id="MFC5005182.1"/>
    </source>
</evidence>
<organism evidence="3 4">
    <name type="scientific">Dactylosporangium cerinum</name>
    <dbReference type="NCBI Taxonomy" id="1434730"/>
    <lineage>
        <taxon>Bacteria</taxon>
        <taxon>Bacillati</taxon>
        <taxon>Actinomycetota</taxon>
        <taxon>Actinomycetes</taxon>
        <taxon>Micromonosporales</taxon>
        <taxon>Micromonosporaceae</taxon>
        <taxon>Dactylosporangium</taxon>
    </lineage>
</organism>
<evidence type="ECO:0000256" key="2">
    <source>
        <dbReference type="SAM" id="Phobius"/>
    </source>
</evidence>
<name>A0ABV9WAF5_9ACTN</name>
<comment type="caution">
    <text evidence="3">The sequence shown here is derived from an EMBL/GenBank/DDBJ whole genome shotgun (WGS) entry which is preliminary data.</text>
</comment>
<feature type="transmembrane region" description="Helical" evidence="2">
    <location>
        <begin position="92"/>
        <end position="113"/>
    </location>
</feature>
<dbReference type="RefSeq" id="WP_380125773.1">
    <property type="nucleotide sequence ID" value="NZ_JBHSIU010000068.1"/>
</dbReference>
<dbReference type="Proteomes" id="UP001595912">
    <property type="component" value="Unassembled WGS sequence"/>
</dbReference>
<reference evidence="4" key="1">
    <citation type="journal article" date="2019" name="Int. J. Syst. Evol. Microbiol.">
        <title>The Global Catalogue of Microorganisms (GCM) 10K type strain sequencing project: providing services to taxonomists for standard genome sequencing and annotation.</title>
        <authorList>
            <consortium name="The Broad Institute Genomics Platform"/>
            <consortium name="The Broad Institute Genome Sequencing Center for Infectious Disease"/>
            <person name="Wu L."/>
            <person name="Ma J."/>
        </authorList>
    </citation>
    <scope>NUCLEOTIDE SEQUENCE [LARGE SCALE GENOMIC DNA]</scope>
    <source>
        <strain evidence="4">CGMCC 4.7152</strain>
    </source>
</reference>
<accession>A0ABV9WAF5</accession>
<feature type="compositionally biased region" description="Polar residues" evidence="1">
    <location>
        <begin position="73"/>
        <end position="83"/>
    </location>
</feature>
<feature type="region of interest" description="Disordered" evidence="1">
    <location>
        <begin position="116"/>
        <end position="153"/>
    </location>
</feature>
<keyword evidence="4" id="KW-1185">Reference proteome</keyword>
<keyword evidence="2" id="KW-0472">Membrane</keyword>